<gene>
    <name evidence="2" type="ORF">DN752_12225</name>
</gene>
<accession>A0A2Z4IJA5</accession>
<organism evidence="2 3">
    <name type="scientific">Echinicola strongylocentroti</name>
    <dbReference type="NCBI Taxonomy" id="1795355"/>
    <lineage>
        <taxon>Bacteria</taxon>
        <taxon>Pseudomonadati</taxon>
        <taxon>Bacteroidota</taxon>
        <taxon>Cytophagia</taxon>
        <taxon>Cytophagales</taxon>
        <taxon>Cyclobacteriaceae</taxon>
        <taxon>Echinicola</taxon>
    </lineage>
</organism>
<evidence type="ECO:0000313" key="2">
    <source>
        <dbReference type="EMBL" id="AWW30829.1"/>
    </source>
</evidence>
<keyword evidence="3" id="KW-1185">Reference proteome</keyword>
<dbReference type="RefSeq" id="WP_112784206.1">
    <property type="nucleotide sequence ID" value="NZ_CP030041.1"/>
</dbReference>
<protein>
    <submittedName>
        <fullName evidence="2">Uncharacterized protein</fullName>
    </submittedName>
</protein>
<feature type="region of interest" description="Disordered" evidence="1">
    <location>
        <begin position="111"/>
        <end position="132"/>
    </location>
</feature>
<dbReference type="EMBL" id="CP030041">
    <property type="protein sequence ID" value="AWW30829.1"/>
    <property type="molecule type" value="Genomic_DNA"/>
</dbReference>
<dbReference type="AlphaFoldDB" id="A0A2Z4IJA5"/>
<proteinExistence type="predicted"/>
<reference evidence="2 3" key="1">
    <citation type="submission" date="2018-06" db="EMBL/GenBank/DDBJ databases">
        <title>Echinicola strongylocentroti sp. nov., isolated from a sea urchin Strongylocentrotus intermedius.</title>
        <authorList>
            <person name="Bae S.S."/>
        </authorList>
    </citation>
    <scope>NUCLEOTIDE SEQUENCE [LARGE SCALE GENOMIC DNA]</scope>
    <source>
        <strain evidence="2 3">MEBiC08714</strain>
    </source>
</reference>
<name>A0A2Z4IJA5_9BACT</name>
<evidence type="ECO:0000256" key="1">
    <source>
        <dbReference type="SAM" id="MobiDB-lite"/>
    </source>
</evidence>
<dbReference type="KEGG" id="est:DN752_12225"/>
<sequence>MGPPLRQKGPSASAGQVCATRSSKGSICWCAGCSTPVAGTGNGKVSERYNACLKDQKAIWEQARPYPHAQQFLCPGPDEKTVEEALFLFLQLTGHFFHYIDQISSAVEDSRKGQCSPRKMRKGKNGPYNLNY</sequence>
<evidence type="ECO:0000313" key="3">
    <source>
        <dbReference type="Proteomes" id="UP000248688"/>
    </source>
</evidence>
<dbReference type="Proteomes" id="UP000248688">
    <property type="component" value="Chromosome"/>
</dbReference>